<dbReference type="InterPro" id="IPR027267">
    <property type="entry name" value="AH/BAR_dom_sf"/>
</dbReference>
<dbReference type="Gene3D" id="1.20.1270.60">
    <property type="entry name" value="Arfaptin homology (AH) domain/BAR domain"/>
    <property type="match status" value="1"/>
</dbReference>
<dbReference type="HOGENOM" id="CLU_059017_0_0_1"/>
<feature type="compositionally biased region" description="Low complexity" evidence="1">
    <location>
        <begin position="303"/>
        <end position="318"/>
    </location>
</feature>
<dbReference type="EMBL" id="HE576752">
    <property type="protein sequence ID" value="CCC67896.1"/>
    <property type="molecule type" value="Genomic_DNA"/>
</dbReference>
<dbReference type="OrthoDB" id="5549748at2759"/>
<reference evidence="2 3" key="1">
    <citation type="journal article" date="2011" name="Proc. Natl. Acad. Sci. U.S.A.">
        <title>Evolutionary erosion of yeast sex chromosomes by mating-type switching accidents.</title>
        <authorList>
            <person name="Gordon J.L."/>
            <person name="Armisen D."/>
            <person name="Proux-Wera E."/>
            <person name="Oheigeartaigh S.S."/>
            <person name="Byrne K.P."/>
            <person name="Wolfe K.H."/>
        </authorList>
    </citation>
    <scope>NUCLEOTIDE SEQUENCE [LARGE SCALE GENOMIC DNA]</scope>
    <source>
        <strain evidence="3">ATCC 76901 / BCRC 22586 / CBS 4309 / NBRC 1992 / NRRL Y-12630</strain>
    </source>
</reference>
<evidence type="ECO:0000256" key="1">
    <source>
        <dbReference type="SAM" id="MobiDB-lite"/>
    </source>
</evidence>
<evidence type="ECO:0000313" key="2">
    <source>
        <dbReference type="EMBL" id="CCC67896.1"/>
    </source>
</evidence>
<proteinExistence type="predicted"/>
<dbReference type="InterPro" id="IPR018859">
    <property type="entry name" value="BAR_dom-cont"/>
</dbReference>
<sequence length="329" mass="36830">MSSFNSFTNSFSKTLSELSSTVSQKTQELSTNLPNLAQSTQRMVQERLGQVTDISQLPEEYLELEMKLDSIKQIYDNFLAVSSVYEQQSYDYPYVAKESLIEFSKTAASKVEELSHASSAHEAQNILTTSSTQIKEPKTLNFALSKVALKSSEHLNQFNDNEAFKSSASALLNFSNIQAKIAQARLQQDLLIKQKFNDALRHDLATNIAKATKVRKEVQSKRLQYDIARTNLMNAKPEKEASLRVQMETLEDDFAQATEHATIVMQDVIDNSDIVSRVNELARAQLAYFELSSSLMKEFTEGSTSASIPAPPTTTETSEPIELDDDEDL</sequence>
<dbReference type="eggNOG" id="ENOG502QQ2V">
    <property type="taxonomic scope" value="Eukaryota"/>
</dbReference>
<protein>
    <recommendedName>
        <fullName evidence="4">BAR domain-containing protein</fullName>
    </recommendedName>
</protein>
<dbReference type="KEGG" id="ncs:NCAS_0A13380"/>
<keyword evidence="3" id="KW-1185">Reference proteome</keyword>
<dbReference type="CDD" id="cd07600">
    <property type="entry name" value="BAR_Gvp36"/>
    <property type="match status" value="1"/>
</dbReference>
<evidence type="ECO:0008006" key="4">
    <source>
        <dbReference type="Google" id="ProtNLM"/>
    </source>
</evidence>
<organism evidence="2 3">
    <name type="scientific">Naumovozyma castellii</name>
    <name type="common">Yeast</name>
    <name type="synonym">Saccharomyces castellii</name>
    <dbReference type="NCBI Taxonomy" id="27288"/>
    <lineage>
        <taxon>Eukaryota</taxon>
        <taxon>Fungi</taxon>
        <taxon>Dikarya</taxon>
        <taxon>Ascomycota</taxon>
        <taxon>Saccharomycotina</taxon>
        <taxon>Saccharomycetes</taxon>
        <taxon>Saccharomycetales</taxon>
        <taxon>Saccharomycetaceae</taxon>
        <taxon>Naumovozyma</taxon>
    </lineage>
</organism>
<dbReference type="AlphaFoldDB" id="G0V8U7"/>
<evidence type="ECO:0000313" key="3">
    <source>
        <dbReference type="Proteomes" id="UP000001640"/>
    </source>
</evidence>
<dbReference type="Proteomes" id="UP000001640">
    <property type="component" value="Chromosome 1"/>
</dbReference>
<reference key="2">
    <citation type="submission" date="2011-08" db="EMBL/GenBank/DDBJ databases">
        <title>Genome sequence of Naumovozyma castellii.</title>
        <authorList>
            <person name="Gordon J.L."/>
            <person name="Armisen D."/>
            <person name="Proux-Wera E."/>
            <person name="OhEigeartaigh S.S."/>
            <person name="Byrne K.P."/>
            <person name="Wolfe K.H."/>
        </authorList>
    </citation>
    <scope>NUCLEOTIDE SEQUENCE</scope>
    <source>
        <strain>Type strain:CBS 4309</strain>
    </source>
</reference>
<gene>
    <name evidence="2" type="primary">NCAS0A13380</name>
    <name evidence="2" type="ordered locus">NCAS_0A13380</name>
</gene>
<name>G0V8U7_NAUCA</name>
<dbReference type="FunCoup" id="G0V8U7">
    <property type="interactions" value="92"/>
</dbReference>
<dbReference type="OMA" id="NIMFATR"/>
<feature type="region of interest" description="Disordered" evidence="1">
    <location>
        <begin position="300"/>
        <end position="329"/>
    </location>
</feature>
<dbReference type="GeneID" id="96901374"/>
<dbReference type="RefSeq" id="XP_003674276.1">
    <property type="nucleotide sequence ID" value="XM_003674228.1"/>
</dbReference>
<dbReference type="SUPFAM" id="SSF103657">
    <property type="entry name" value="BAR/IMD domain-like"/>
    <property type="match status" value="1"/>
</dbReference>
<dbReference type="Pfam" id="PF10455">
    <property type="entry name" value="BAR_2"/>
    <property type="match status" value="1"/>
</dbReference>
<dbReference type="InParanoid" id="G0V8U7"/>
<feature type="compositionally biased region" description="Acidic residues" evidence="1">
    <location>
        <begin position="319"/>
        <end position="329"/>
    </location>
</feature>
<accession>G0V8U7</accession>